<sequence length="128" mass="14273">KAFDTVSHQHILRGLKQRGVDPQITTLVKNMHENIHTYITTTNEKTDPIQTQAGVKQGNPMSPFLFNLALDTLLCKVEERGKGNHEGGNTVMAMAFAGDLVLLSHSWQSMKHETKILETFCNLTALKT</sequence>
<protein>
    <submittedName>
        <fullName evidence="2">PO23 protein</fullName>
    </submittedName>
</protein>
<dbReference type="PROSITE" id="PS50878">
    <property type="entry name" value="RT_POL"/>
    <property type="match status" value="1"/>
</dbReference>
<name>A0AA97MXW2_9PASS</name>
<proteinExistence type="predicted"/>
<dbReference type="Proteomes" id="UP000521578">
    <property type="component" value="Unassembled WGS sequence"/>
</dbReference>
<dbReference type="EMBL" id="VWPS01000957">
    <property type="protein sequence ID" value="NXE99674.1"/>
    <property type="molecule type" value="Genomic_DNA"/>
</dbReference>
<comment type="caution">
    <text evidence="2">The sequence shown here is derived from an EMBL/GenBank/DDBJ whole genome shotgun (WGS) entry which is preliminary data.</text>
</comment>
<gene>
    <name evidence="2" type="primary">Po23</name>
    <name evidence="2" type="ORF">MENNOV_R15808</name>
</gene>
<evidence type="ECO:0000313" key="2">
    <source>
        <dbReference type="EMBL" id="NXE99674.1"/>
    </source>
</evidence>
<dbReference type="PANTHER" id="PTHR47027">
    <property type="entry name" value="REVERSE TRANSCRIPTASE DOMAIN-CONTAINING PROTEIN"/>
    <property type="match status" value="1"/>
</dbReference>
<evidence type="ECO:0000313" key="3">
    <source>
        <dbReference type="Proteomes" id="UP000521578"/>
    </source>
</evidence>
<dbReference type="Pfam" id="PF00078">
    <property type="entry name" value="RVT_1"/>
    <property type="match status" value="1"/>
</dbReference>
<dbReference type="AlphaFoldDB" id="A0AA97MXW2"/>
<dbReference type="PANTHER" id="PTHR47027:SF20">
    <property type="entry name" value="REVERSE TRANSCRIPTASE-LIKE PROTEIN WITH RNA-DIRECTED DNA POLYMERASE DOMAIN"/>
    <property type="match status" value="1"/>
</dbReference>
<accession>A0AA97MXW2</accession>
<dbReference type="SUPFAM" id="SSF56672">
    <property type="entry name" value="DNA/RNA polymerases"/>
    <property type="match status" value="1"/>
</dbReference>
<organism evidence="2">
    <name type="scientific">Menura novaehollandiae</name>
    <name type="common">superb lyrebird</name>
    <dbReference type="NCBI Taxonomy" id="47692"/>
    <lineage>
        <taxon>Eukaryota</taxon>
        <taxon>Metazoa</taxon>
        <taxon>Chordata</taxon>
        <taxon>Craniata</taxon>
        <taxon>Vertebrata</taxon>
        <taxon>Euteleostomi</taxon>
        <taxon>Archelosauria</taxon>
        <taxon>Archosauria</taxon>
        <taxon>Dinosauria</taxon>
        <taxon>Saurischia</taxon>
        <taxon>Theropoda</taxon>
        <taxon>Coelurosauria</taxon>
        <taxon>Aves</taxon>
        <taxon>Neognathae</taxon>
        <taxon>Neoaves</taxon>
        <taxon>Telluraves</taxon>
        <taxon>Australaves</taxon>
        <taxon>Passeriformes</taxon>
        <taxon>Menuridae</taxon>
        <taxon>Menura</taxon>
    </lineage>
</organism>
<reference evidence="2" key="1">
    <citation type="submission" date="2022-12" db="EMBL/GenBank/DDBJ databases">
        <title>Bird 10,000 Genomes (B10K) Project - Family phase.</title>
        <authorList>
            <person name="Zhang G."/>
        </authorList>
    </citation>
    <scope>NUCLEOTIDE SEQUENCE</scope>
    <source>
        <strain evidence="2">B10K-CU-030-46</strain>
        <tissue evidence="2">Muscle</tissue>
    </source>
</reference>
<feature type="non-terminal residue" evidence="2">
    <location>
        <position position="128"/>
    </location>
</feature>
<dbReference type="InterPro" id="IPR043502">
    <property type="entry name" value="DNA/RNA_pol_sf"/>
</dbReference>
<feature type="domain" description="Reverse transcriptase" evidence="1">
    <location>
        <begin position="1"/>
        <end position="128"/>
    </location>
</feature>
<keyword evidence="3" id="KW-1185">Reference proteome</keyword>
<evidence type="ECO:0000259" key="1">
    <source>
        <dbReference type="PROSITE" id="PS50878"/>
    </source>
</evidence>
<feature type="non-terminal residue" evidence="2">
    <location>
        <position position="1"/>
    </location>
</feature>
<dbReference type="InterPro" id="IPR000477">
    <property type="entry name" value="RT_dom"/>
</dbReference>